<proteinExistence type="predicted"/>
<evidence type="ECO:0000313" key="3">
    <source>
        <dbReference type="Proteomes" id="UP000321223"/>
    </source>
</evidence>
<dbReference type="SUPFAM" id="SSF46785">
    <property type="entry name" value="Winged helix' DNA-binding domain"/>
    <property type="match status" value="1"/>
</dbReference>
<dbReference type="Proteomes" id="UP000321223">
    <property type="component" value="Unassembled WGS sequence"/>
</dbReference>
<dbReference type="PANTHER" id="PTHR33169">
    <property type="entry name" value="PADR-FAMILY TRANSCRIPTIONAL REGULATOR"/>
    <property type="match status" value="1"/>
</dbReference>
<dbReference type="InterPro" id="IPR036390">
    <property type="entry name" value="WH_DNA-bd_sf"/>
</dbReference>
<name>A0A510PGP4_MICAE</name>
<comment type="caution">
    <text evidence="2">The sequence shown here is derived from an EMBL/GenBank/DDBJ whole genome shotgun (WGS) entry which is preliminary data.</text>
</comment>
<gene>
    <name evidence="2" type="ORF">MAE30S32_15730</name>
</gene>
<protein>
    <submittedName>
        <fullName evidence="2">PadR family transcriptional regulator</fullName>
    </submittedName>
</protein>
<evidence type="ECO:0000259" key="1">
    <source>
        <dbReference type="Pfam" id="PF03551"/>
    </source>
</evidence>
<dbReference type="Pfam" id="PF03551">
    <property type="entry name" value="PadR"/>
    <property type="match status" value="1"/>
</dbReference>
<dbReference type="EMBL" id="BHVU01000071">
    <property type="protein sequence ID" value="GCA92921.1"/>
    <property type="molecule type" value="Genomic_DNA"/>
</dbReference>
<dbReference type="InterPro" id="IPR005149">
    <property type="entry name" value="Tscrpt_reg_PadR_N"/>
</dbReference>
<dbReference type="InterPro" id="IPR036388">
    <property type="entry name" value="WH-like_DNA-bd_sf"/>
</dbReference>
<dbReference type="PANTHER" id="PTHR33169:SF14">
    <property type="entry name" value="TRANSCRIPTIONAL REGULATOR RV3488"/>
    <property type="match status" value="1"/>
</dbReference>
<sequence>MFNRQKNEKSESQDLSTLEECLLTLLAAESPSKQTRGMYGLEFTDAIAKASQEKRKISYGSLYPALHRMEERGLISSKWGDEATGPRRKYYIITPKGREIYRQVQEFRSNLIPCALEIYGIHCLANRESDLKSEIEIV</sequence>
<accession>A0A510PGP4</accession>
<organism evidence="2 3">
    <name type="scientific">Microcystis aeruginosa 11-30S32</name>
    <dbReference type="NCBI Taxonomy" id="2358142"/>
    <lineage>
        <taxon>Bacteria</taxon>
        <taxon>Bacillati</taxon>
        <taxon>Cyanobacteriota</taxon>
        <taxon>Cyanophyceae</taxon>
        <taxon>Oscillatoriophycideae</taxon>
        <taxon>Chroococcales</taxon>
        <taxon>Microcystaceae</taxon>
        <taxon>Microcystis</taxon>
    </lineage>
</organism>
<reference evidence="2 3" key="1">
    <citation type="journal article" date="2019" name="Appl. Environ. Microbiol.">
        <title>Co-occurrence of broad and narrow host-range viruses infecting the toxic bloom-forming cyanobacterium Microcystis aeruginosa.</title>
        <authorList>
            <person name="Morimoto D."/>
            <person name="Tominaga K."/>
            <person name="Nishimura Y."/>
            <person name="Yoshida N."/>
            <person name="Kimura S."/>
            <person name="Sako Y."/>
            <person name="Yoshida T."/>
        </authorList>
    </citation>
    <scope>NUCLEOTIDE SEQUENCE [LARGE SCALE GENOMIC DNA]</scope>
    <source>
        <strain evidence="2 3">11-30S32</strain>
    </source>
</reference>
<dbReference type="InterPro" id="IPR052509">
    <property type="entry name" value="Metal_resp_DNA-bind_regulator"/>
</dbReference>
<dbReference type="RefSeq" id="WP_147069850.1">
    <property type="nucleotide sequence ID" value="NZ_BHVU01000071.1"/>
</dbReference>
<dbReference type="Gene3D" id="1.10.10.10">
    <property type="entry name" value="Winged helix-like DNA-binding domain superfamily/Winged helix DNA-binding domain"/>
    <property type="match status" value="1"/>
</dbReference>
<dbReference type="AlphaFoldDB" id="A0A510PGP4"/>
<feature type="domain" description="Transcription regulator PadR N-terminal" evidence="1">
    <location>
        <begin position="36"/>
        <end position="101"/>
    </location>
</feature>
<evidence type="ECO:0000313" key="2">
    <source>
        <dbReference type="EMBL" id="GCA92921.1"/>
    </source>
</evidence>